<feature type="non-terminal residue" evidence="1">
    <location>
        <position position="164"/>
    </location>
</feature>
<reference evidence="1" key="1">
    <citation type="submission" date="2015-12" db="EMBL/GenBank/DDBJ databases">
        <title>De novo transcriptome assembly of four potential Pierce s Disease insect vectors from Arizona vineyards.</title>
        <authorList>
            <person name="Tassone E.E."/>
        </authorList>
    </citation>
    <scope>NUCLEOTIDE SEQUENCE</scope>
</reference>
<dbReference type="AlphaFoldDB" id="A0A1B6C5I4"/>
<protein>
    <submittedName>
        <fullName evidence="1">Uncharacterized protein</fullName>
    </submittedName>
</protein>
<feature type="non-terminal residue" evidence="1">
    <location>
        <position position="1"/>
    </location>
</feature>
<sequence>PDTDGLKLPYKKHIFISCPGEGNKLTNVEDGSELNKATCFSKKKLYVAKHVMKSINIMCQKEVNTDIQRTNRICANGQGEEIQVGYNIKNMVSLINVCYNASEVRTIYSVNILHGSRITGAEIRMARPKFIVGPDFLYPEGFDVHSLYKYPHQKEVFRKQLGRV</sequence>
<accession>A0A1B6C5I4</accession>
<gene>
    <name evidence="1" type="ORF">g.44413</name>
</gene>
<proteinExistence type="predicted"/>
<organism evidence="1">
    <name type="scientific">Clastoptera arizonana</name>
    <name type="common">Arizona spittle bug</name>
    <dbReference type="NCBI Taxonomy" id="38151"/>
    <lineage>
        <taxon>Eukaryota</taxon>
        <taxon>Metazoa</taxon>
        <taxon>Ecdysozoa</taxon>
        <taxon>Arthropoda</taxon>
        <taxon>Hexapoda</taxon>
        <taxon>Insecta</taxon>
        <taxon>Pterygota</taxon>
        <taxon>Neoptera</taxon>
        <taxon>Paraneoptera</taxon>
        <taxon>Hemiptera</taxon>
        <taxon>Auchenorrhyncha</taxon>
        <taxon>Cercopoidea</taxon>
        <taxon>Clastopteridae</taxon>
        <taxon>Clastoptera</taxon>
    </lineage>
</organism>
<name>A0A1B6C5I4_9HEMI</name>
<evidence type="ECO:0000313" key="1">
    <source>
        <dbReference type="EMBL" id="JAS08771.1"/>
    </source>
</evidence>
<dbReference type="EMBL" id="GEDC01028527">
    <property type="protein sequence ID" value="JAS08771.1"/>
    <property type="molecule type" value="Transcribed_RNA"/>
</dbReference>